<feature type="transmembrane region" description="Helical" evidence="2">
    <location>
        <begin position="174"/>
        <end position="193"/>
    </location>
</feature>
<protein>
    <submittedName>
        <fullName evidence="3">Uncharacterized protein</fullName>
    </submittedName>
</protein>
<proteinExistence type="predicted"/>
<feature type="transmembrane region" description="Helical" evidence="2">
    <location>
        <begin position="130"/>
        <end position="154"/>
    </location>
</feature>
<dbReference type="RefSeq" id="XP_015407704.1">
    <property type="nucleotide sequence ID" value="XM_015550035.1"/>
</dbReference>
<gene>
    <name evidence="3" type="ORF">ANOM_004778</name>
</gene>
<organism evidence="3 4">
    <name type="scientific">Aspergillus nomiae NRRL (strain ATCC 15546 / NRRL 13137 / CBS 260.88 / M93)</name>
    <dbReference type="NCBI Taxonomy" id="1509407"/>
    <lineage>
        <taxon>Eukaryota</taxon>
        <taxon>Fungi</taxon>
        <taxon>Dikarya</taxon>
        <taxon>Ascomycota</taxon>
        <taxon>Pezizomycotina</taxon>
        <taxon>Eurotiomycetes</taxon>
        <taxon>Eurotiomycetidae</taxon>
        <taxon>Eurotiales</taxon>
        <taxon>Aspergillaceae</taxon>
        <taxon>Aspergillus</taxon>
        <taxon>Aspergillus subgen. Circumdati</taxon>
    </lineage>
</organism>
<dbReference type="Proteomes" id="UP000037505">
    <property type="component" value="Unassembled WGS sequence"/>
</dbReference>
<feature type="transmembrane region" description="Helical" evidence="2">
    <location>
        <begin position="205"/>
        <end position="230"/>
    </location>
</feature>
<keyword evidence="2" id="KW-0812">Transmembrane</keyword>
<evidence type="ECO:0000256" key="1">
    <source>
        <dbReference type="SAM" id="MobiDB-lite"/>
    </source>
</evidence>
<dbReference type="PANTHER" id="PTHR42029:SF3">
    <property type="entry name" value="AN04G07800"/>
    <property type="match status" value="1"/>
</dbReference>
<keyword evidence="4" id="KW-1185">Reference proteome</keyword>
<evidence type="ECO:0000313" key="4">
    <source>
        <dbReference type="Proteomes" id="UP000037505"/>
    </source>
</evidence>
<accession>A0A0L1J4P5</accession>
<dbReference type="EMBL" id="JNOM01000103">
    <property type="protein sequence ID" value="KNG86781.1"/>
    <property type="molecule type" value="Genomic_DNA"/>
</dbReference>
<keyword evidence="2" id="KW-0472">Membrane</keyword>
<evidence type="ECO:0000256" key="2">
    <source>
        <dbReference type="SAM" id="Phobius"/>
    </source>
</evidence>
<dbReference type="GeneID" id="26806582"/>
<name>A0A0L1J4P5_ASPN3</name>
<feature type="compositionally biased region" description="Basic and acidic residues" evidence="1">
    <location>
        <begin position="324"/>
        <end position="333"/>
    </location>
</feature>
<dbReference type="PANTHER" id="PTHR42029">
    <property type="entry name" value="AN04G07800"/>
    <property type="match status" value="1"/>
</dbReference>
<dbReference type="STRING" id="1509407.A0A0L1J4P5"/>
<feature type="region of interest" description="Disordered" evidence="1">
    <location>
        <begin position="289"/>
        <end position="333"/>
    </location>
</feature>
<feature type="transmembrane region" description="Helical" evidence="2">
    <location>
        <begin position="21"/>
        <end position="39"/>
    </location>
</feature>
<feature type="transmembrane region" description="Helical" evidence="2">
    <location>
        <begin position="94"/>
        <end position="118"/>
    </location>
</feature>
<dbReference type="OrthoDB" id="5420247at2759"/>
<dbReference type="AlphaFoldDB" id="A0A0L1J4P5"/>
<evidence type="ECO:0000313" key="3">
    <source>
        <dbReference type="EMBL" id="KNG86781.1"/>
    </source>
</evidence>
<keyword evidence="2" id="KW-1133">Transmembrane helix</keyword>
<feature type="compositionally biased region" description="Basic and acidic residues" evidence="1">
    <location>
        <begin position="292"/>
        <end position="317"/>
    </location>
</feature>
<comment type="caution">
    <text evidence="3">The sequence shown here is derived from an EMBL/GenBank/DDBJ whole genome shotgun (WGS) entry which is preliminary data.</text>
</comment>
<sequence>MSASGDRITRPTDPDDLVLEAWGQGLMVGSLVVMAAVTFANMKRHILLHKLIFAECFHVSTVFSVRGVLTSRDAIQLILAMAHGTFIFPKEPAYGWYLSCSAIGLNVSWTLHNVIAWMKNKPFLSRRVSQAYIITVLLVQPYWVVEIYANFTYFNNINKIFLTTRPMEPLFRDPWWVFTTCSLFYTIKRLYNFGIIELVTVSPRFGIMLASMCLSIAFIIIDTCVVLNAFPAHTLPTGVEPFWKLSFIFKCLCDTVILDDFKTALDRMRNYWLQKRARTGEVLLPETQYEPGSRRHERDDIEAFGSERRGSELRKPDSSVPRVQTREDVGIAL</sequence>
<reference evidence="3 4" key="1">
    <citation type="submission" date="2014-06" db="EMBL/GenBank/DDBJ databases">
        <title>The Genome of the Aflatoxigenic Filamentous Fungus Aspergillus nomius.</title>
        <authorList>
            <person name="Moore M.G."/>
            <person name="Shannon B.M."/>
            <person name="Brian M.M."/>
        </authorList>
    </citation>
    <scope>NUCLEOTIDE SEQUENCE [LARGE SCALE GENOMIC DNA]</scope>
    <source>
        <strain evidence="3 4">NRRL 13137</strain>
    </source>
</reference>